<protein>
    <submittedName>
        <fullName evidence="1">Uncharacterized protein</fullName>
    </submittedName>
</protein>
<name>A0A6C0JU99_9ZZZZ</name>
<dbReference type="EMBL" id="MN740697">
    <property type="protein sequence ID" value="QHU08491.1"/>
    <property type="molecule type" value="Genomic_DNA"/>
</dbReference>
<proteinExistence type="predicted"/>
<evidence type="ECO:0000313" key="1">
    <source>
        <dbReference type="EMBL" id="QHU08491.1"/>
    </source>
</evidence>
<accession>A0A6C0JU99</accession>
<reference evidence="1" key="1">
    <citation type="journal article" date="2020" name="Nature">
        <title>Giant virus diversity and host interactions through global metagenomics.</title>
        <authorList>
            <person name="Schulz F."/>
            <person name="Roux S."/>
            <person name="Paez-Espino D."/>
            <person name="Jungbluth S."/>
            <person name="Walsh D.A."/>
            <person name="Denef V.J."/>
            <person name="McMahon K.D."/>
            <person name="Konstantinidis K.T."/>
            <person name="Eloe-Fadrosh E.A."/>
            <person name="Kyrpides N.C."/>
            <person name="Woyke T."/>
        </authorList>
    </citation>
    <scope>NUCLEOTIDE SEQUENCE</scope>
    <source>
        <strain evidence="1">GVMAG-S-1062768-28</strain>
    </source>
</reference>
<dbReference type="AlphaFoldDB" id="A0A6C0JU99"/>
<sequence length="258" mass="29950">MYKLTTMKIYYITRVPNGHGMSKYTTTPIETDDQLKAIKASIDEENKTKSHPHFYQVQLFIDNIENNIPIDSDNESAFDEEEIKDPYDFDRIDDYIDSFIVKTIDDALEQKYGKLDVPTDNSLYHMPVNPTVEEVAKMRSRFYEKHYINMEPILTTSKYTRKSLTANDSIVFIKKYTETPDHLYLVTMKTGATGCGCFGTLYYVGVYKDYQKAQNMLSKCRNFAYASQILYDQDNSQGDVVQVDLILLDHKNNIYVSK</sequence>
<organism evidence="1">
    <name type="scientific">viral metagenome</name>
    <dbReference type="NCBI Taxonomy" id="1070528"/>
    <lineage>
        <taxon>unclassified sequences</taxon>
        <taxon>metagenomes</taxon>
        <taxon>organismal metagenomes</taxon>
    </lineage>
</organism>